<feature type="compositionally biased region" description="Polar residues" evidence="1">
    <location>
        <begin position="124"/>
        <end position="138"/>
    </location>
</feature>
<name>A0A1S8A5N2_ROSNE</name>
<evidence type="ECO:0000313" key="3">
    <source>
        <dbReference type="EMBL" id="GAW25404.1"/>
    </source>
</evidence>
<dbReference type="Pfam" id="PF11500">
    <property type="entry name" value="Cut12"/>
    <property type="match status" value="1"/>
</dbReference>
<dbReference type="STRING" id="77044.A0A1S8A5N2"/>
<sequence length="752" mass="84235">MLGWALKKGFQGATGLRDAPEGGGGDDTTQIDAPDTPAPIFAARAFKNAIWGHSTAIEDAPPTKTNRSEPERVELAPGSNATTKAIPVDTRSPTKLNSILLTPGTGTSRRKRVSFGRDVKTGSIVESSPLTANSARSGQTRKKTTLQQAMEDARPTKSKAPEAQTKKPKEDDTDEEWEWEDEDVFCNHDLTVDLNEPHSESGKYWKAEWSRYREEAKSDIELLVKYKANARSFAAKKDMEASQLSQKLKEEQSKVAEMEKKLADMATKLAATRNRGAEKDNASITKDLARQIALVAEYRDRVRDLEARLKEASSDADPRRAGRQRIDTSPRTEQSILDASRELKKARSDLKELGQLRDEVQRLKTNLAKSRERVAELEAQASAGRSSESSRIRKLEKQLRDAREVSAQKDVDIKKFKEEYESLKNHAKSRIGESMQVLQDKNAKIDELERKLKEMEAANILSQEKRLEAAIAQHDRSMRDLKLGIQSPSKLSRHEKSRPINRRARAASIDDTSLDMTRRSLLRDGDNRVLDTIRRDKTYDNDLLTDYTADIPTFELQAKDTKTRPNEAKIPYEKSIMEDTDAISSRQADRDAGRRSLHGGGQRVASDILSNRVNESSRRQLRRNQPSETNDALAPSHGQEADRRTVGARTTSLAEDRTTTHGALDPLAHRSRAPSRVTRPVSLDNETPAIDLVQDQFSRLGGPSADRTTSGNVSRCALPADRQAAARARLEQKRMEKGRARNQMRDKENVRP</sequence>
<dbReference type="AlphaFoldDB" id="A0A1S8A5N2"/>
<dbReference type="Proteomes" id="UP000054516">
    <property type="component" value="Unassembled WGS sequence"/>
</dbReference>
<feature type="compositionally biased region" description="Basic and acidic residues" evidence="1">
    <location>
        <begin position="309"/>
        <end position="330"/>
    </location>
</feature>
<evidence type="ECO:0000256" key="1">
    <source>
        <dbReference type="SAM" id="MobiDB-lite"/>
    </source>
</evidence>
<organism evidence="3">
    <name type="scientific">Rosellinia necatrix</name>
    <name type="common">White root-rot fungus</name>
    <dbReference type="NCBI Taxonomy" id="77044"/>
    <lineage>
        <taxon>Eukaryota</taxon>
        <taxon>Fungi</taxon>
        <taxon>Dikarya</taxon>
        <taxon>Ascomycota</taxon>
        <taxon>Pezizomycotina</taxon>
        <taxon>Sordariomycetes</taxon>
        <taxon>Xylariomycetidae</taxon>
        <taxon>Xylariales</taxon>
        <taxon>Xylariaceae</taxon>
        <taxon>Rosellinia</taxon>
    </lineage>
</organism>
<dbReference type="OMA" id="KYHEDAR"/>
<evidence type="ECO:0000313" key="4">
    <source>
        <dbReference type="Proteomes" id="UP000054516"/>
    </source>
</evidence>
<evidence type="ECO:0000259" key="2">
    <source>
        <dbReference type="Pfam" id="PF11500"/>
    </source>
</evidence>
<feature type="region of interest" description="Disordered" evidence="1">
    <location>
        <begin position="558"/>
        <end position="678"/>
    </location>
</feature>
<feature type="compositionally biased region" description="Polar residues" evidence="1">
    <location>
        <begin position="91"/>
        <end position="107"/>
    </location>
</feature>
<keyword evidence="4" id="KW-1185">Reference proteome</keyword>
<proteinExistence type="predicted"/>
<feature type="region of interest" description="Disordered" evidence="1">
    <location>
        <begin position="721"/>
        <end position="752"/>
    </location>
</feature>
<feature type="domain" description="Spindle pole body-associated protein cut12" evidence="2">
    <location>
        <begin position="140"/>
        <end position="279"/>
    </location>
</feature>
<dbReference type="InterPro" id="IPR021589">
    <property type="entry name" value="Cut12"/>
</dbReference>
<protein>
    <submittedName>
        <fullName evidence="3">Putative urease accessory protein</fullName>
    </submittedName>
</protein>
<feature type="compositionally biased region" description="Basic and acidic residues" evidence="1">
    <location>
        <begin position="728"/>
        <end position="752"/>
    </location>
</feature>
<feature type="compositionally biased region" description="Basic and acidic residues" evidence="1">
    <location>
        <begin position="558"/>
        <end position="577"/>
    </location>
</feature>
<dbReference type="OrthoDB" id="5383703at2759"/>
<accession>A0A1S8A5N2</accession>
<feature type="region of interest" description="Disordered" evidence="1">
    <location>
        <begin position="309"/>
        <end position="337"/>
    </location>
</feature>
<reference evidence="3" key="1">
    <citation type="submission" date="2016-03" db="EMBL/GenBank/DDBJ databases">
        <title>Draft genome sequence of Rosellinia necatrix.</title>
        <authorList>
            <person name="Kanematsu S."/>
        </authorList>
    </citation>
    <scope>NUCLEOTIDE SEQUENCE [LARGE SCALE GENOMIC DNA]</scope>
    <source>
        <strain evidence="3">W97</strain>
    </source>
</reference>
<feature type="region of interest" description="Disordered" evidence="1">
    <location>
        <begin position="1"/>
        <end position="36"/>
    </location>
</feature>
<feature type="region of interest" description="Disordered" evidence="1">
    <location>
        <begin position="56"/>
        <end position="177"/>
    </location>
</feature>
<dbReference type="EMBL" id="DF977451">
    <property type="protein sequence ID" value="GAW25404.1"/>
    <property type="molecule type" value="Genomic_DNA"/>
</dbReference>
<gene>
    <name evidence="3" type="ORF">SAMD00023353_0600430</name>
</gene>